<evidence type="ECO:0000313" key="4">
    <source>
        <dbReference type="EMBL" id="TPX15934.1"/>
    </source>
</evidence>
<feature type="domain" description="Transcription factor IIIC putative zinc-finger" evidence="3">
    <location>
        <begin position="718"/>
        <end position="810"/>
    </location>
</feature>
<dbReference type="OrthoDB" id="192611at2759"/>
<dbReference type="GeneID" id="41967715"/>
<accession>A0A507BBC7</accession>
<dbReference type="InterPro" id="IPR024764">
    <property type="entry name" value="TFIIIC_Znf"/>
</dbReference>
<evidence type="ECO:0000259" key="3">
    <source>
        <dbReference type="Pfam" id="PF12660"/>
    </source>
</evidence>
<feature type="region of interest" description="Disordered" evidence="1">
    <location>
        <begin position="68"/>
        <end position="88"/>
    </location>
</feature>
<organism evidence="4 5">
    <name type="scientific">Thyridium curvatum</name>
    <dbReference type="NCBI Taxonomy" id="1093900"/>
    <lineage>
        <taxon>Eukaryota</taxon>
        <taxon>Fungi</taxon>
        <taxon>Dikarya</taxon>
        <taxon>Ascomycota</taxon>
        <taxon>Pezizomycotina</taxon>
        <taxon>Sordariomycetes</taxon>
        <taxon>Sordariomycetidae</taxon>
        <taxon>Thyridiales</taxon>
        <taxon>Thyridiaceae</taxon>
        <taxon>Thyridium</taxon>
    </lineage>
</organism>
<evidence type="ECO:0000259" key="2">
    <source>
        <dbReference type="Pfam" id="PF12657"/>
    </source>
</evidence>
<dbReference type="InterPro" id="IPR024761">
    <property type="entry name" value="TFIIIC_delta_N"/>
</dbReference>
<feature type="region of interest" description="Disordered" evidence="1">
    <location>
        <begin position="133"/>
        <end position="164"/>
    </location>
</feature>
<dbReference type="AlphaFoldDB" id="A0A507BBC7"/>
<dbReference type="EMBL" id="SKBQ01000001">
    <property type="protein sequence ID" value="TPX15934.1"/>
    <property type="molecule type" value="Genomic_DNA"/>
</dbReference>
<name>A0A507BBC7_9PEZI</name>
<sequence>METTADSKPEEKPLPLKGINLNTSPVTKRALAWSCDAELAVAADDSIHLFVPLFPTAEAEDDDWPQAAKLEEDGDDDGHDGADGSGGFRSAQVAMEVARRSQYSSGMRHFSVSHPPLDVRVNRRLWEAQGLDFPYGDLPEDEEGGDGRGEDSANSGYKLPTGAGSGPFSSAATTLNHVVALEWSPSGVGRNRRPILAVLTSSGTLAMYGEGPATSANRRKGGGAGHDASTWEVLWAVGERFVVPPQQEYAEAIISFAWAKEVSPRGALLVYANDQGEHVFLTVRSDFEVIEGTMKEVATWTVREVARVTFKGPHPDLSIMDFDYVPFGTNFGLRWTPWLKKDGTSIAILSHMERGYVGFRKVVVKHDDSDGLIVEIAEEDADGICLYLGVDAFLEWEDTVGSLPTYDTLPPKRIQAPNKPTAQILTVDGKQICRGVIATPNQPRIFEAVLAGGGDTPDKIRPHDQHKCNTIYPSPDGMHTNPIQSIVLRPVDTTAPYPTPLYTLVRLAATATNPDWYEANAPAGDDGQPAPRPQWAVEIGDKINIALPAAFASRAGTDGLDDTDDDEEDLDTEVDDDDDEQLDAADSPDVFINRYRLWGLVASPGGGSTAAMGTVQSALKPDRGGWYHTRSRLMFGWVDNNSNKSKSTTAAVAASWRPGLSTEARMWEWMYGGGPEVQGVTATAGSGSPALPQEEAEVAEAARVKAVAHAYFAGAAAAQRCQICEGGGDVDDAPPLRAEGAQTVCDEGHVFDTCTVSGMAIQAPGISRACGVCGLRSLRMPELIKMLPEQAEDIRRDVSGETCGGCGGKFLD</sequence>
<dbReference type="RefSeq" id="XP_030997645.1">
    <property type="nucleotide sequence ID" value="XM_031136895.1"/>
</dbReference>
<feature type="compositionally biased region" description="Acidic residues" evidence="1">
    <location>
        <begin position="559"/>
        <end position="583"/>
    </location>
</feature>
<keyword evidence="5" id="KW-1185">Reference proteome</keyword>
<dbReference type="Pfam" id="PF12657">
    <property type="entry name" value="TFIIIC_delta"/>
    <property type="match status" value="1"/>
</dbReference>
<feature type="domain" description="Transcription factor IIIC 90kDa subunit N-terminal" evidence="2">
    <location>
        <begin position="173"/>
        <end position="617"/>
    </location>
</feature>
<proteinExistence type="predicted"/>
<dbReference type="InterPro" id="IPR044230">
    <property type="entry name" value="GTF3C4"/>
</dbReference>
<dbReference type="GO" id="GO:0004402">
    <property type="term" value="F:histone acetyltransferase activity"/>
    <property type="evidence" value="ECO:0007669"/>
    <property type="project" value="InterPro"/>
</dbReference>
<protein>
    <recommendedName>
        <fullName evidence="6">Transcription factor IIIC 90kDa subunit N-terminal domain-containing protein</fullName>
    </recommendedName>
</protein>
<evidence type="ECO:0000313" key="5">
    <source>
        <dbReference type="Proteomes" id="UP000319257"/>
    </source>
</evidence>
<feature type="region of interest" description="Disordered" evidence="1">
    <location>
        <begin position="1"/>
        <end position="21"/>
    </location>
</feature>
<dbReference type="PANTHER" id="PTHR15496">
    <property type="entry name" value="GENERAL TRANSCRIPTION FACTOR 3C POLYPEPTIDE 4 FAMILY"/>
    <property type="match status" value="1"/>
</dbReference>
<feature type="compositionally biased region" description="Basic and acidic residues" evidence="1">
    <location>
        <begin position="1"/>
        <end position="14"/>
    </location>
</feature>
<dbReference type="Pfam" id="PF12660">
    <property type="entry name" value="zf-TFIIIC"/>
    <property type="match status" value="1"/>
</dbReference>
<evidence type="ECO:0008006" key="6">
    <source>
        <dbReference type="Google" id="ProtNLM"/>
    </source>
</evidence>
<dbReference type="PANTHER" id="PTHR15496:SF2">
    <property type="entry name" value="GENERAL TRANSCRIPTION FACTOR 3C POLYPEPTIDE 4"/>
    <property type="match status" value="1"/>
</dbReference>
<dbReference type="GO" id="GO:0000127">
    <property type="term" value="C:transcription factor TFIIIC complex"/>
    <property type="evidence" value="ECO:0007669"/>
    <property type="project" value="InterPro"/>
</dbReference>
<dbReference type="GO" id="GO:0006384">
    <property type="term" value="P:transcription initiation at RNA polymerase III promoter"/>
    <property type="evidence" value="ECO:0007669"/>
    <property type="project" value="InterPro"/>
</dbReference>
<feature type="region of interest" description="Disordered" evidence="1">
    <location>
        <begin position="555"/>
        <end position="586"/>
    </location>
</feature>
<evidence type="ECO:0000256" key="1">
    <source>
        <dbReference type="SAM" id="MobiDB-lite"/>
    </source>
</evidence>
<gene>
    <name evidence="4" type="ORF">E0L32_000268</name>
</gene>
<reference evidence="4 5" key="1">
    <citation type="submission" date="2019-06" db="EMBL/GenBank/DDBJ databases">
        <title>Draft genome sequence of the filamentous fungus Phialemoniopsis curvata isolated from diesel fuel.</title>
        <authorList>
            <person name="Varaljay V.A."/>
            <person name="Lyon W.J."/>
            <person name="Crouch A.L."/>
            <person name="Drake C.E."/>
            <person name="Hollomon J.M."/>
            <person name="Nadeau L.J."/>
            <person name="Nunn H.S."/>
            <person name="Stevenson B.S."/>
            <person name="Bojanowski C.L."/>
            <person name="Crookes-Goodson W.J."/>
        </authorList>
    </citation>
    <scope>NUCLEOTIDE SEQUENCE [LARGE SCALE GENOMIC DNA]</scope>
    <source>
        <strain evidence="4 5">D216</strain>
    </source>
</reference>
<dbReference type="InParanoid" id="A0A507BBC7"/>
<dbReference type="STRING" id="1093900.A0A507BBC7"/>
<comment type="caution">
    <text evidence="4">The sequence shown here is derived from an EMBL/GenBank/DDBJ whole genome shotgun (WGS) entry which is preliminary data.</text>
</comment>
<dbReference type="Proteomes" id="UP000319257">
    <property type="component" value="Unassembled WGS sequence"/>
</dbReference>